<evidence type="ECO:0000259" key="1">
    <source>
        <dbReference type="PROSITE" id="PS51750"/>
    </source>
</evidence>
<gene>
    <name evidence="2" type="ordered locus">Cyan7822_0528</name>
</gene>
<proteinExistence type="predicted"/>
<reference evidence="3" key="1">
    <citation type="journal article" date="2011" name="MBio">
        <title>Novel metabolic attributes of the genus Cyanothece, comprising a group of unicellular nitrogen-fixing Cyanobacteria.</title>
        <authorList>
            <person name="Bandyopadhyay A."/>
            <person name="Elvitigala T."/>
            <person name="Welsh E."/>
            <person name="Stockel J."/>
            <person name="Liberton M."/>
            <person name="Min H."/>
            <person name="Sherman L.A."/>
            <person name="Pakrasi H.B."/>
        </authorList>
    </citation>
    <scope>NUCLEOTIDE SEQUENCE [LARGE SCALE GENOMIC DNA]</scope>
    <source>
        <strain evidence="3">PCC 7822</strain>
    </source>
</reference>
<dbReference type="PANTHER" id="PTHR36180:SF2">
    <property type="entry name" value="BRO FAMILY PROTEIN"/>
    <property type="match status" value="1"/>
</dbReference>
<evidence type="ECO:0000313" key="3">
    <source>
        <dbReference type="Proteomes" id="UP000008206"/>
    </source>
</evidence>
<dbReference type="OrthoDB" id="9812611at2"/>
<dbReference type="AlphaFoldDB" id="E0U8D1"/>
<feature type="domain" description="Bro-N" evidence="1">
    <location>
        <begin position="1"/>
        <end position="104"/>
    </location>
</feature>
<dbReference type="InterPro" id="IPR003497">
    <property type="entry name" value="BRO_N_domain"/>
</dbReference>
<keyword evidence="3" id="KW-1185">Reference proteome</keyword>
<dbReference type="Proteomes" id="UP000008206">
    <property type="component" value="Chromosome"/>
</dbReference>
<name>E0U8D1_GLOV7</name>
<dbReference type="HOGENOM" id="CLU_046670_5_0_3"/>
<dbReference type="SMART" id="SM01040">
    <property type="entry name" value="Bro-N"/>
    <property type="match status" value="1"/>
</dbReference>
<dbReference type="PANTHER" id="PTHR36180">
    <property type="entry name" value="DNA-BINDING PROTEIN-RELATED-RELATED"/>
    <property type="match status" value="1"/>
</dbReference>
<protein>
    <submittedName>
        <fullName evidence="2">Prophage antirepressor</fullName>
    </submittedName>
</protein>
<dbReference type="PROSITE" id="PS51750">
    <property type="entry name" value="BRO_N"/>
    <property type="match status" value="1"/>
</dbReference>
<dbReference type="STRING" id="497965.Cyan7822_0528"/>
<accession>E0U8D1</accession>
<sequence>MSDLIVFGFENQDVRFVGTPDKPEWVAQDVCTVLEIKRTSDTLRNFDDDEKGTVTIRTLGGEQEFLTVTEPGLYRLIFKSRKAVAKRFQRWIFHEVLPSLRRTGSYSINQSKEPPKALIAARAINEINELVVDISPRLAQYLIDHTISEVLEQAALPGTTEILRGVVEIAEEMGLPVSAQNRSQLGRFVKNSPVGQLAIPEKRLVNGTMREVQCYPDTEAVRNIIRSFFS</sequence>
<organism evidence="2 3">
    <name type="scientific">Gloeothece verrucosa (strain PCC 7822)</name>
    <name type="common">Cyanothece sp. (strain PCC 7822)</name>
    <dbReference type="NCBI Taxonomy" id="497965"/>
    <lineage>
        <taxon>Bacteria</taxon>
        <taxon>Bacillati</taxon>
        <taxon>Cyanobacteriota</taxon>
        <taxon>Cyanophyceae</taxon>
        <taxon>Oscillatoriophycideae</taxon>
        <taxon>Chroococcales</taxon>
        <taxon>Aphanothecaceae</taxon>
        <taxon>Gloeothece</taxon>
        <taxon>Gloeothece verrucosa</taxon>
    </lineage>
</organism>
<dbReference type="RefSeq" id="WP_013320677.1">
    <property type="nucleotide sequence ID" value="NC_014501.1"/>
</dbReference>
<evidence type="ECO:0000313" key="2">
    <source>
        <dbReference type="EMBL" id="ADN12567.1"/>
    </source>
</evidence>
<dbReference type="Pfam" id="PF02498">
    <property type="entry name" value="Bro-N"/>
    <property type="match status" value="1"/>
</dbReference>
<dbReference type="EMBL" id="CP002198">
    <property type="protein sequence ID" value="ADN12567.1"/>
    <property type="molecule type" value="Genomic_DNA"/>
</dbReference>
<dbReference type="KEGG" id="cyj:Cyan7822_0528"/>
<dbReference type="eggNOG" id="COG3617">
    <property type="taxonomic scope" value="Bacteria"/>
</dbReference>